<protein>
    <submittedName>
        <fullName evidence="2">GLABRA 2</fullName>
    </submittedName>
</protein>
<name>A0A9W7HIG6_HIBTR</name>
<evidence type="ECO:0000313" key="3">
    <source>
        <dbReference type="Proteomes" id="UP001165190"/>
    </source>
</evidence>
<dbReference type="OrthoDB" id="1569773at2759"/>
<comment type="caution">
    <text evidence="2">The sequence shown here is derived from an EMBL/GenBank/DDBJ whole genome shotgun (WGS) entry which is preliminary data.</text>
</comment>
<feature type="domain" description="START" evidence="1">
    <location>
        <begin position="1"/>
        <end position="98"/>
    </location>
</feature>
<dbReference type="Pfam" id="PF01852">
    <property type="entry name" value="START"/>
    <property type="match status" value="1"/>
</dbReference>
<dbReference type="InterPro" id="IPR042160">
    <property type="entry name" value="HD-Zip_IV"/>
</dbReference>
<evidence type="ECO:0000313" key="2">
    <source>
        <dbReference type="EMBL" id="GMI78022.1"/>
    </source>
</evidence>
<dbReference type="PANTHER" id="PTHR45654">
    <property type="entry name" value="HOMEOBOX-LEUCINE ZIPPER PROTEIN MERISTEM L1"/>
    <property type="match status" value="1"/>
</dbReference>
<gene>
    <name evidence="2" type="ORF">HRI_001471500</name>
</gene>
<reference evidence="2" key="1">
    <citation type="submission" date="2023-05" db="EMBL/GenBank/DDBJ databases">
        <title>Genome and transcriptome analyses reveal genes involved in the formation of fine ridges on petal epidermal cells in Hibiscus trionum.</title>
        <authorList>
            <person name="Koshimizu S."/>
            <person name="Masuda S."/>
            <person name="Ishii T."/>
            <person name="Shirasu K."/>
            <person name="Hoshino A."/>
            <person name="Arita M."/>
        </authorList>
    </citation>
    <scope>NUCLEOTIDE SEQUENCE</scope>
    <source>
        <strain evidence="2">Hamamatsu line</strain>
    </source>
</reference>
<accession>A0A9W7HIG6</accession>
<dbReference type="SUPFAM" id="SSF55961">
    <property type="entry name" value="Bet v1-like"/>
    <property type="match status" value="1"/>
</dbReference>
<dbReference type="InterPro" id="IPR002913">
    <property type="entry name" value="START_lipid-bd_dom"/>
</dbReference>
<proteinExistence type="predicted"/>
<keyword evidence="3" id="KW-1185">Reference proteome</keyword>
<sequence length="98" mass="11110">MFAELQMPTPLVPTREVYFVRHCKRLNAEQWAIVDVSIDKVEENIDASLVKCRKRPSGCIIQDSSNGHCKVTWIEHLECQKSVVHALYRTVVSSGLGI</sequence>
<evidence type="ECO:0000259" key="1">
    <source>
        <dbReference type="PROSITE" id="PS50848"/>
    </source>
</evidence>
<dbReference type="GO" id="GO:0003677">
    <property type="term" value="F:DNA binding"/>
    <property type="evidence" value="ECO:0007669"/>
    <property type="project" value="UniProtKB-KW"/>
</dbReference>
<dbReference type="PANTHER" id="PTHR45654:SF24">
    <property type="entry name" value="HOMEOBOX-LEUCINE ZIPPER PROTEIN GLABRA 2"/>
    <property type="match status" value="1"/>
</dbReference>
<dbReference type="AlphaFoldDB" id="A0A9W7HIG6"/>
<dbReference type="PROSITE" id="PS50848">
    <property type="entry name" value="START"/>
    <property type="match status" value="1"/>
</dbReference>
<dbReference type="GO" id="GO:0008289">
    <property type="term" value="F:lipid binding"/>
    <property type="evidence" value="ECO:0007669"/>
    <property type="project" value="InterPro"/>
</dbReference>
<dbReference type="EMBL" id="BSYR01000014">
    <property type="protein sequence ID" value="GMI78022.1"/>
    <property type="molecule type" value="Genomic_DNA"/>
</dbReference>
<organism evidence="2 3">
    <name type="scientific">Hibiscus trionum</name>
    <name type="common">Flower of an hour</name>
    <dbReference type="NCBI Taxonomy" id="183268"/>
    <lineage>
        <taxon>Eukaryota</taxon>
        <taxon>Viridiplantae</taxon>
        <taxon>Streptophyta</taxon>
        <taxon>Embryophyta</taxon>
        <taxon>Tracheophyta</taxon>
        <taxon>Spermatophyta</taxon>
        <taxon>Magnoliopsida</taxon>
        <taxon>eudicotyledons</taxon>
        <taxon>Gunneridae</taxon>
        <taxon>Pentapetalae</taxon>
        <taxon>rosids</taxon>
        <taxon>malvids</taxon>
        <taxon>Malvales</taxon>
        <taxon>Malvaceae</taxon>
        <taxon>Malvoideae</taxon>
        <taxon>Hibiscus</taxon>
    </lineage>
</organism>
<dbReference type="Gene3D" id="3.30.530.20">
    <property type="match status" value="1"/>
</dbReference>
<dbReference type="InterPro" id="IPR023393">
    <property type="entry name" value="START-like_dom_sf"/>
</dbReference>
<dbReference type="Proteomes" id="UP001165190">
    <property type="component" value="Unassembled WGS sequence"/>
</dbReference>